<protein>
    <submittedName>
        <fullName evidence="1">Uncharacterized protein</fullName>
    </submittedName>
</protein>
<proteinExistence type="predicted"/>
<keyword evidence="2" id="KW-1185">Reference proteome</keyword>
<reference evidence="1 2" key="1">
    <citation type="journal article" date="2017" name="Curr. Biol.">
        <title>Genome architecture and evolution of a unichromosomal asexual nematode.</title>
        <authorList>
            <person name="Fradin H."/>
            <person name="Zegar C."/>
            <person name="Gutwein M."/>
            <person name="Lucas J."/>
            <person name="Kovtun M."/>
            <person name="Corcoran D."/>
            <person name="Baugh L.R."/>
            <person name="Kiontke K."/>
            <person name="Gunsalus K."/>
            <person name="Fitch D.H."/>
            <person name="Piano F."/>
        </authorList>
    </citation>
    <scope>NUCLEOTIDE SEQUENCE [LARGE SCALE GENOMIC DNA]</scope>
    <source>
        <strain evidence="1">PF1309</strain>
    </source>
</reference>
<organism evidence="1 2">
    <name type="scientific">Diploscapter pachys</name>
    <dbReference type="NCBI Taxonomy" id="2018661"/>
    <lineage>
        <taxon>Eukaryota</taxon>
        <taxon>Metazoa</taxon>
        <taxon>Ecdysozoa</taxon>
        <taxon>Nematoda</taxon>
        <taxon>Chromadorea</taxon>
        <taxon>Rhabditida</taxon>
        <taxon>Rhabditina</taxon>
        <taxon>Rhabditomorpha</taxon>
        <taxon>Rhabditoidea</taxon>
        <taxon>Rhabditidae</taxon>
        <taxon>Diploscapter</taxon>
    </lineage>
</organism>
<gene>
    <name evidence="1" type="ORF">WR25_10251</name>
</gene>
<evidence type="ECO:0000313" key="2">
    <source>
        <dbReference type="Proteomes" id="UP000218231"/>
    </source>
</evidence>
<evidence type="ECO:0000313" key="1">
    <source>
        <dbReference type="EMBL" id="PAV58640.1"/>
    </source>
</evidence>
<dbReference type="AlphaFoldDB" id="A0A2A2JA28"/>
<accession>A0A2A2JA28</accession>
<name>A0A2A2JA28_9BILA</name>
<dbReference type="Proteomes" id="UP000218231">
    <property type="component" value="Unassembled WGS sequence"/>
</dbReference>
<sequence length="312" mass="34381">MSSDVEMESQLRPQKHLRPPRLLQVVIKNDILLLFLTTYYSGFELYCEVPDEVCAVLMIDQSIVLPILDYLNDPIALVQVFLTNGNCSDDSSEIEHGSTFVAVCPIVSGVAGFFSSFFEMIGVQGYISEAGFYVTTFQIAFNAIFSSVQAGVGGVTTQMCPEWISDDVTTTTASPCAEQKDKKPDEESFLDTANYVCSYCEPPNFDPNNQDFANYNGPECNGEDPNIGVRYAPFVTDYSNETTCAKEISCEFANNDRLFLIHTYPPANMTTCSSVGSSEGPVMLHCNENHEFTDAGGVYIFNSFVCRNSSSV</sequence>
<dbReference type="EMBL" id="LIAE01010567">
    <property type="protein sequence ID" value="PAV58640.1"/>
    <property type="molecule type" value="Genomic_DNA"/>
</dbReference>
<comment type="caution">
    <text evidence="1">The sequence shown here is derived from an EMBL/GenBank/DDBJ whole genome shotgun (WGS) entry which is preliminary data.</text>
</comment>